<accession>A0A3M9LYT4</accession>
<comment type="cofactor">
    <cofactor evidence="1">
        <name>heme b</name>
        <dbReference type="ChEBI" id="CHEBI:60344"/>
    </cofactor>
</comment>
<dbReference type="GO" id="GO:0005829">
    <property type="term" value="C:cytosol"/>
    <property type="evidence" value="ECO:0007669"/>
    <property type="project" value="TreeGrafter"/>
</dbReference>
<dbReference type="AlphaFoldDB" id="A0A3M9LYT4"/>
<evidence type="ECO:0000259" key="9">
    <source>
        <dbReference type="Pfam" id="PF04261"/>
    </source>
</evidence>
<dbReference type="GO" id="GO:0046872">
    <property type="term" value="F:metal ion binding"/>
    <property type="evidence" value="ECO:0007669"/>
    <property type="project" value="UniProtKB-KW"/>
</dbReference>
<proteinExistence type="inferred from homology"/>
<sequence>MSAPQDSAPEAGSVPRRRLFQGAVGGAAAGALAVGGAWAVEGSRSSGMSDPADKDAIDLTTQYPLYDQAEPAGIRTPPQRYAIFMTFDMSAGTVATDLQSLLARWTAASAQLMAAQPIGQVQPTSDMAVGRDTGEALGLDAASLTVTIGLGPGLFDTRFGLAGKRPALLTPLPALPSDNLSAGTSGGDLSVQVCSDDPQVCYHAVRNLARMARDTVQTRWTVMGFGRASAGQGQQTPRNLLGFKDGTRNISEAADFATYVWLRDAGWMTGGTYQVVRKIEMNIETWDADRVSDQEKIFGRGKSAGEPLTGNKEFDTPQFAAQGKDGKPVIAPTSHIALAAHENNGGVKILRRSYNYTDGINEFGQLDAGLLFISYQNNPAHFVQLQRKLGAGDLLNEYIKHVGSGLFAIPPAPKAGHYIGEQLFAR</sequence>
<gene>
    <name evidence="11" type="ORF">EFY87_19075</name>
</gene>
<evidence type="ECO:0000256" key="7">
    <source>
        <dbReference type="ARBA" id="ARBA00023004"/>
    </source>
</evidence>
<evidence type="ECO:0000313" key="11">
    <source>
        <dbReference type="EMBL" id="RNI17773.1"/>
    </source>
</evidence>
<keyword evidence="4" id="KW-0479">Metal-binding</keyword>
<dbReference type="Pfam" id="PF04261">
    <property type="entry name" value="Dyp_perox_N"/>
    <property type="match status" value="1"/>
</dbReference>
<dbReference type="InterPro" id="IPR048327">
    <property type="entry name" value="Dyp_perox_N"/>
</dbReference>
<protein>
    <submittedName>
        <fullName evidence="11">Dyp-type peroxidase</fullName>
    </submittedName>
</protein>
<keyword evidence="3" id="KW-0349">Heme</keyword>
<keyword evidence="6" id="KW-0560">Oxidoreductase</keyword>
<dbReference type="NCBIfam" id="TIGR01413">
    <property type="entry name" value="Dyp_perox_fam"/>
    <property type="match status" value="1"/>
</dbReference>
<evidence type="ECO:0000313" key="12">
    <source>
        <dbReference type="Proteomes" id="UP000271678"/>
    </source>
</evidence>
<dbReference type="PROSITE" id="PS51318">
    <property type="entry name" value="TAT"/>
    <property type="match status" value="1"/>
</dbReference>
<evidence type="ECO:0000256" key="6">
    <source>
        <dbReference type="ARBA" id="ARBA00023002"/>
    </source>
</evidence>
<dbReference type="SUPFAM" id="SSF54909">
    <property type="entry name" value="Dimeric alpha+beta barrel"/>
    <property type="match status" value="1"/>
</dbReference>
<dbReference type="InterPro" id="IPR048328">
    <property type="entry name" value="Dyp_perox_C"/>
</dbReference>
<evidence type="ECO:0000256" key="1">
    <source>
        <dbReference type="ARBA" id="ARBA00001970"/>
    </source>
</evidence>
<reference evidence="11 12" key="1">
    <citation type="submission" date="2018-11" db="EMBL/GenBank/DDBJ databases">
        <title>Draft genome of Simplicispira Flexivirga sp. BO-16.</title>
        <authorList>
            <person name="Im W.T."/>
        </authorList>
    </citation>
    <scope>NUCLEOTIDE SEQUENCE [LARGE SCALE GENOMIC DNA]</scope>
    <source>
        <strain evidence="11 12">BO-16</strain>
    </source>
</reference>
<evidence type="ECO:0000259" key="10">
    <source>
        <dbReference type="Pfam" id="PF20628"/>
    </source>
</evidence>
<dbReference type="PANTHER" id="PTHR30521">
    <property type="entry name" value="DEFERROCHELATASE/PEROXIDASE"/>
    <property type="match status" value="1"/>
</dbReference>
<dbReference type="InterPro" id="IPR011008">
    <property type="entry name" value="Dimeric_a/b-barrel"/>
</dbReference>
<dbReference type="RefSeq" id="WP_123273068.1">
    <property type="nucleotide sequence ID" value="NZ_RJJQ01000028.1"/>
</dbReference>
<dbReference type="PANTHER" id="PTHR30521:SF4">
    <property type="entry name" value="DEFERROCHELATASE"/>
    <property type="match status" value="1"/>
</dbReference>
<name>A0A3M9LYT4_9MICO</name>
<evidence type="ECO:0000256" key="5">
    <source>
        <dbReference type="ARBA" id="ARBA00022729"/>
    </source>
</evidence>
<dbReference type="Pfam" id="PF20628">
    <property type="entry name" value="Dyp_perox_C"/>
    <property type="match status" value="1"/>
</dbReference>
<keyword evidence="12" id="KW-1185">Reference proteome</keyword>
<dbReference type="Proteomes" id="UP000271678">
    <property type="component" value="Unassembled WGS sequence"/>
</dbReference>
<dbReference type="InterPro" id="IPR006311">
    <property type="entry name" value="TAT_signal"/>
</dbReference>
<comment type="similarity">
    <text evidence="8">Belongs to the DyP-type peroxidase family.</text>
</comment>
<dbReference type="InterPro" id="IPR006314">
    <property type="entry name" value="Dyp_peroxidase"/>
</dbReference>
<dbReference type="GO" id="GO:0004601">
    <property type="term" value="F:peroxidase activity"/>
    <property type="evidence" value="ECO:0007669"/>
    <property type="project" value="UniProtKB-KW"/>
</dbReference>
<dbReference type="EMBL" id="RJJQ01000028">
    <property type="protein sequence ID" value="RNI17773.1"/>
    <property type="molecule type" value="Genomic_DNA"/>
</dbReference>
<dbReference type="PROSITE" id="PS51404">
    <property type="entry name" value="DYP_PEROXIDASE"/>
    <property type="match status" value="1"/>
</dbReference>
<evidence type="ECO:0000256" key="2">
    <source>
        <dbReference type="ARBA" id="ARBA00022559"/>
    </source>
</evidence>
<evidence type="ECO:0000256" key="8">
    <source>
        <dbReference type="ARBA" id="ARBA00025737"/>
    </source>
</evidence>
<keyword evidence="7" id="KW-0408">Iron</keyword>
<keyword evidence="2 11" id="KW-0575">Peroxidase</keyword>
<feature type="domain" description="Dyp-type peroxidase N-terminal" evidence="9">
    <location>
        <begin position="72"/>
        <end position="225"/>
    </location>
</feature>
<keyword evidence="5" id="KW-0732">Signal</keyword>
<dbReference type="OrthoDB" id="9781066at2"/>
<feature type="domain" description="Dyp-type peroxidase C-terminal" evidence="10">
    <location>
        <begin position="236"/>
        <end position="412"/>
    </location>
</feature>
<comment type="caution">
    <text evidence="11">The sequence shown here is derived from an EMBL/GenBank/DDBJ whole genome shotgun (WGS) entry which is preliminary data.</text>
</comment>
<evidence type="ECO:0000256" key="4">
    <source>
        <dbReference type="ARBA" id="ARBA00022723"/>
    </source>
</evidence>
<evidence type="ECO:0000256" key="3">
    <source>
        <dbReference type="ARBA" id="ARBA00022617"/>
    </source>
</evidence>
<organism evidence="11 12">
    <name type="scientific">Flexivirga caeni</name>
    <dbReference type="NCBI Taxonomy" id="2294115"/>
    <lineage>
        <taxon>Bacteria</taxon>
        <taxon>Bacillati</taxon>
        <taxon>Actinomycetota</taxon>
        <taxon>Actinomycetes</taxon>
        <taxon>Micrococcales</taxon>
        <taxon>Dermacoccaceae</taxon>
        <taxon>Flexivirga</taxon>
    </lineage>
</organism>
<dbReference type="GO" id="GO:0020037">
    <property type="term" value="F:heme binding"/>
    <property type="evidence" value="ECO:0007669"/>
    <property type="project" value="InterPro"/>
</dbReference>